<accession>A0A934K9M9</accession>
<evidence type="ECO:0000313" key="3">
    <source>
        <dbReference type="Proteomes" id="UP000612893"/>
    </source>
</evidence>
<dbReference type="AlphaFoldDB" id="A0A934K9M9"/>
<keyword evidence="1" id="KW-0812">Transmembrane</keyword>
<keyword evidence="1" id="KW-1133">Transmembrane helix</keyword>
<evidence type="ECO:0000313" key="2">
    <source>
        <dbReference type="EMBL" id="MBJ7600850.1"/>
    </source>
</evidence>
<gene>
    <name evidence="2" type="ORF">JF922_22625</name>
</gene>
<evidence type="ECO:0000256" key="1">
    <source>
        <dbReference type="SAM" id="Phobius"/>
    </source>
</evidence>
<dbReference type="EMBL" id="JAEKNR010000225">
    <property type="protein sequence ID" value="MBJ7600850.1"/>
    <property type="molecule type" value="Genomic_DNA"/>
</dbReference>
<keyword evidence="1" id="KW-0472">Membrane</keyword>
<proteinExistence type="predicted"/>
<reference evidence="2" key="1">
    <citation type="submission" date="2020-10" db="EMBL/GenBank/DDBJ databases">
        <title>Ca. Dormibacterota MAGs.</title>
        <authorList>
            <person name="Montgomery K."/>
        </authorList>
    </citation>
    <scope>NUCLEOTIDE SEQUENCE [LARGE SCALE GENOMIC DNA]</scope>
    <source>
        <strain evidence="2">SC8812_S17_10</strain>
    </source>
</reference>
<protein>
    <submittedName>
        <fullName evidence="2">Uncharacterized protein</fullName>
    </submittedName>
</protein>
<dbReference type="Gene3D" id="1.10.287.70">
    <property type="match status" value="1"/>
</dbReference>
<organism evidence="2 3">
    <name type="scientific">Candidatus Nephthysia bennettiae</name>
    <dbReference type="NCBI Taxonomy" id="3127016"/>
    <lineage>
        <taxon>Bacteria</taxon>
        <taxon>Bacillati</taxon>
        <taxon>Candidatus Dormiibacterota</taxon>
        <taxon>Candidatus Dormibacteria</taxon>
        <taxon>Candidatus Dormibacterales</taxon>
        <taxon>Candidatus Dormibacteraceae</taxon>
        <taxon>Candidatus Nephthysia</taxon>
    </lineage>
</organism>
<name>A0A934K9M9_9BACT</name>
<feature type="transmembrane region" description="Helical" evidence="1">
    <location>
        <begin position="125"/>
        <end position="145"/>
    </location>
</feature>
<dbReference type="Proteomes" id="UP000612893">
    <property type="component" value="Unassembled WGS sequence"/>
</dbReference>
<sequence>MARATKPRFVDTGNPALAIDCPHCGLLTPRFLQYCRNCGFSLWPSSPFASAAFQAWRDADPARRAARRYDLELPSSTGPEVIDYEARAHHLGIHLFPASSYPFVICLGMFLLALAAIPFGAPVRWTLGVVGMITFLIGVFGWVVLEDVKMYPAQDLPVTREPAEERPDSTEHGERH</sequence>
<feature type="transmembrane region" description="Helical" evidence="1">
    <location>
        <begin position="101"/>
        <end position="119"/>
    </location>
</feature>
<keyword evidence="3" id="KW-1185">Reference proteome</keyword>
<comment type="caution">
    <text evidence="2">The sequence shown here is derived from an EMBL/GenBank/DDBJ whole genome shotgun (WGS) entry which is preliminary data.</text>
</comment>
<dbReference type="RefSeq" id="WP_338204833.1">
    <property type="nucleotide sequence ID" value="NZ_JAEKNR010000225.1"/>
</dbReference>